<evidence type="ECO:0000313" key="2">
    <source>
        <dbReference type="Proteomes" id="UP000546031"/>
    </source>
</evidence>
<dbReference type="SUPFAM" id="SSF51621">
    <property type="entry name" value="Phosphoenolpyruvate/pyruvate domain"/>
    <property type="match status" value="1"/>
</dbReference>
<keyword evidence="2" id="KW-1185">Reference proteome</keyword>
<dbReference type="Gene3D" id="3.20.20.60">
    <property type="entry name" value="Phosphoenolpyruvate-binding domains"/>
    <property type="match status" value="1"/>
</dbReference>
<dbReference type="PANTHER" id="PTHR42905:SF5">
    <property type="entry name" value="CARBOXYVINYL-CARBOXYPHOSPHONATE PHOSPHORYLMUTASE, CHLOROPLASTIC"/>
    <property type="match status" value="1"/>
</dbReference>
<keyword evidence="1" id="KW-0670">Pyruvate</keyword>
<dbReference type="GO" id="GO:0016833">
    <property type="term" value="F:oxo-acid-lyase activity"/>
    <property type="evidence" value="ECO:0007669"/>
    <property type="project" value="UniProtKB-ARBA"/>
</dbReference>
<reference evidence="1 2" key="1">
    <citation type="submission" date="2020-06" db="EMBL/GenBank/DDBJ databases">
        <title>Altererythrobacter lutimaris sp. nov., a marine bacterium isolated from a tidal flat.</title>
        <authorList>
            <person name="Kim D."/>
            <person name="Yoo Y."/>
            <person name="Kim J.-J."/>
        </authorList>
    </citation>
    <scope>NUCLEOTIDE SEQUENCE [LARGE SCALE GENOMIC DNA]</scope>
    <source>
        <strain evidence="1 2">JGD-16</strain>
    </source>
</reference>
<dbReference type="InterPro" id="IPR015813">
    <property type="entry name" value="Pyrv/PenolPyrv_kinase-like_dom"/>
</dbReference>
<name>A0A850H9B1_9SPHN</name>
<sequence>MNEHQKLSGGAQLRALLASEDIVAAPGIYDHMSLLLGQAAGHKALYASGYWGTASAYGEADVGIAGMSDFVSTFGRFAARAEVPIIADADTGFGSLTNLRRAVQLYCQAGIAAMQIEDQPFPKICGHVGRATSVPAQEMVKRIRVAVETRGDDDLMVIARTDARRTEGLDAAIDRLRAYSEAGADILFLEAPENEEEIATAAAAFDKPLLINAAHGGFTPILSPSGYAKLGAKLVIYPAGPSLSALQGAANFYNSLANDDANPAHDNMFDFGEISRLLGMEEIVAFQDLHGGA</sequence>
<evidence type="ECO:0000313" key="1">
    <source>
        <dbReference type="EMBL" id="NVE93476.1"/>
    </source>
</evidence>
<keyword evidence="1" id="KW-0456">Lyase</keyword>
<dbReference type="InterPro" id="IPR040442">
    <property type="entry name" value="Pyrv_kinase-like_dom_sf"/>
</dbReference>
<accession>A0A850H9B1</accession>
<proteinExistence type="predicted"/>
<dbReference type="InterPro" id="IPR039556">
    <property type="entry name" value="ICL/PEPM"/>
</dbReference>
<organism evidence="1 2">
    <name type="scientific">Altererythrobacter lutimaris</name>
    <dbReference type="NCBI Taxonomy" id="2743979"/>
    <lineage>
        <taxon>Bacteria</taxon>
        <taxon>Pseudomonadati</taxon>
        <taxon>Pseudomonadota</taxon>
        <taxon>Alphaproteobacteria</taxon>
        <taxon>Sphingomonadales</taxon>
        <taxon>Erythrobacteraceae</taxon>
        <taxon>Altererythrobacter</taxon>
    </lineage>
</organism>
<dbReference type="Pfam" id="PF13714">
    <property type="entry name" value="PEP_mutase"/>
    <property type="match status" value="1"/>
</dbReference>
<protein>
    <submittedName>
        <fullName evidence="1">Isocitrate lyase/phosphoenolpyruvate mutase family protein</fullName>
    </submittedName>
</protein>
<dbReference type="CDD" id="cd00377">
    <property type="entry name" value="ICL_PEPM"/>
    <property type="match status" value="1"/>
</dbReference>
<dbReference type="AlphaFoldDB" id="A0A850H9B1"/>
<dbReference type="EMBL" id="JABWTA010000001">
    <property type="protein sequence ID" value="NVE93476.1"/>
    <property type="molecule type" value="Genomic_DNA"/>
</dbReference>
<gene>
    <name evidence="1" type="ORF">HUO12_01040</name>
</gene>
<dbReference type="RefSeq" id="WP_176271841.1">
    <property type="nucleotide sequence ID" value="NZ_JABWTA010000001.1"/>
</dbReference>
<dbReference type="PANTHER" id="PTHR42905">
    <property type="entry name" value="PHOSPHOENOLPYRUVATE CARBOXYLASE"/>
    <property type="match status" value="1"/>
</dbReference>
<dbReference type="Proteomes" id="UP000546031">
    <property type="component" value="Unassembled WGS sequence"/>
</dbReference>
<comment type="caution">
    <text evidence="1">The sequence shown here is derived from an EMBL/GenBank/DDBJ whole genome shotgun (WGS) entry which is preliminary data.</text>
</comment>